<dbReference type="Gene3D" id="3.30.70.100">
    <property type="match status" value="1"/>
</dbReference>
<dbReference type="AlphaFoldDB" id="A0A084QQK2"/>
<dbReference type="OMA" id="SYHENQA"/>
<name>A0A084QQK2_STAC4</name>
<reference evidence="2 3" key="1">
    <citation type="journal article" date="2014" name="BMC Genomics">
        <title>Comparative genome sequencing reveals chemotype-specific gene clusters in the toxigenic black mold Stachybotrys.</title>
        <authorList>
            <person name="Semeiks J."/>
            <person name="Borek D."/>
            <person name="Otwinowski Z."/>
            <person name="Grishin N.V."/>
        </authorList>
    </citation>
    <scope>NUCLEOTIDE SEQUENCE [LARGE SCALE GENOMIC DNA]</scope>
    <source>
        <strain evidence="2 3">IBT 40285</strain>
    </source>
</reference>
<keyword evidence="3" id="KW-1185">Reference proteome</keyword>
<dbReference type="SMART" id="SM00886">
    <property type="entry name" value="Dabb"/>
    <property type="match status" value="1"/>
</dbReference>
<evidence type="ECO:0000313" key="2">
    <source>
        <dbReference type="EMBL" id="KFA66237.1"/>
    </source>
</evidence>
<organism evidence="2 3">
    <name type="scientific">Stachybotrys chlorohalonatus (strain IBT 40285)</name>
    <dbReference type="NCBI Taxonomy" id="1283841"/>
    <lineage>
        <taxon>Eukaryota</taxon>
        <taxon>Fungi</taxon>
        <taxon>Dikarya</taxon>
        <taxon>Ascomycota</taxon>
        <taxon>Pezizomycotina</taxon>
        <taxon>Sordariomycetes</taxon>
        <taxon>Hypocreomycetidae</taxon>
        <taxon>Hypocreales</taxon>
        <taxon>Stachybotryaceae</taxon>
        <taxon>Stachybotrys</taxon>
    </lineage>
</organism>
<accession>A0A084QQK2</accession>
<dbReference type="OrthoDB" id="42919at2759"/>
<dbReference type="HOGENOM" id="CLU_139329_0_0_1"/>
<evidence type="ECO:0000259" key="1">
    <source>
        <dbReference type="PROSITE" id="PS51502"/>
    </source>
</evidence>
<protein>
    <recommendedName>
        <fullName evidence="1">Stress-response A/B barrel domain-containing protein</fullName>
    </recommendedName>
</protein>
<feature type="domain" description="Stress-response A/B barrel" evidence="1">
    <location>
        <begin position="3"/>
        <end position="103"/>
    </location>
</feature>
<sequence length="115" mass="12916">MAVIHIVLFKFKAAVSQSHKSTFMSQLKALRMLPCVLDNLLFVGGPSITTPIEKSQGYEISLVSFHPDADALAAVTSTYLWPYKEDVVRFDFEVPEDDEEVLRGLARLWVKDTNA</sequence>
<dbReference type="EMBL" id="KL660471">
    <property type="protein sequence ID" value="KFA66237.1"/>
    <property type="molecule type" value="Genomic_DNA"/>
</dbReference>
<dbReference type="InParanoid" id="A0A084QQK2"/>
<dbReference type="InterPro" id="IPR011008">
    <property type="entry name" value="Dimeric_a/b-barrel"/>
</dbReference>
<dbReference type="STRING" id="1283841.A0A084QQK2"/>
<evidence type="ECO:0000313" key="3">
    <source>
        <dbReference type="Proteomes" id="UP000028524"/>
    </source>
</evidence>
<gene>
    <name evidence="2" type="ORF">S40285_05101</name>
</gene>
<dbReference type="SUPFAM" id="SSF54909">
    <property type="entry name" value="Dimeric alpha+beta barrel"/>
    <property type="match status" value="1"/>
</dbReference>
<dbReference type="PROSITE" id="PS51502">
    <property type="entry name" value="S_R_A_B_BARREL"/>
    <property type="match status" value="1"/>
</dbReference>
<dbReference type="InterPro" id="IPR013097">
    <property type="entry name" value="Dabb"/>
</dbReference>
<proteinExistence type="predicted"/>
<dbReference type="Proteomes" id="UP000028524">
    <property type="component" value="Unassembled WGS sequence"/>
</dbReference>